<dbReference type="AlphaFoldDB" id="A0A0F4Z9G4"/>
<dbReference type="GO" id="GO:0140932">
    <property type="term" value="F:5'-(N(7)-methyl 5'-triphosphoguanosine)-[mRNA] diphosphatase activity"/>
    <property type="evidence" value="ECO:0007669"/>
    <property type="project" value="EnsemblFungi"/>
</dbReference>
<name>A0A0F4Z9G4_9PEZI</name>
<accession>A0A0F4Z9G4</accession>
<dbReference type="InterPro" id="IPR011145">
    <property type="entry name" value="Scavenger_mRNA_decap_enz_N"/>
</dbReference>
<dbReference type="InterPro" id="IPR036265">
    <property type="entry name" value="HIT-like_sf"/>
</dbReference>
<evidence type="ECO:0000313" key="3">
    <source>
        <dbReference type="EMBL" id="KKA26528.1"/>
    </source>
</evidence>
<dbReference type="GO" id="GO:0000290">
    <property type="term" value="P:deadenylation-dependent decapping of nuclear-transcribed mRNA"/>
    <property type="evidence" value="ECO:0007669"/>
    <property type="project" value="EnsemblFungi"/>
</dbReference>
<dbReference type="GO" id="GO:0000340">
    <property type="term" value="F:RNA 7-methylguanosine cap binding"/>
    <property type="evidence" value="ECO:0007669"/>
    <property type="project" value="EnsemblFungi"/>
</dbReference>
<dbReference type="SUPFAM" id="SSF54197">
    <property type="entry name" value="HIT-like"/>
    <property type="match status" value="1"/>
</dbReference>
<dbReference type="Gene3D" id="3.30.428.10">
    <property type="entry name" value="HIT-like"/>
    <property type="match status" value="1"/>
</dbReference>
<dbReference type="EMBL" id="LAEV01002145">
    <property type="protein sequence ID" value="KKA26528.1"/>
    <property type="molecule type" value="Genomic_DNA"/>
</dbReference>
<feature type="active site" description="Nucleophile" evidence="2">
    <location>
        <position position="261"/>
    </location>
</feature>
<dbReference type="SUPFAM" id="SSF102860">
    <property type="entry name" value="mRNA decapping enzyme DcpS N-terminal domain"/>
    <property type="match status" value="1"/>
</dbReference>
<dbReference type="Proteomes" id="UP000033483">
    <property type="component" value="Unassembled WGS sequence"/>
</dbReference>
<dbReference type="OrthoDB" id="10264956at2759"/>
<keyword evidence="4" id="KW-1185">Reference proteome</keyword>
<comment type="caution">
    <text evidence="3">The sequence shown here is derived from an EMBL/GenBank/DDBJ whole genome shotgun (WGS) entry which is preliminary data.</text>
</comment>
<dbReference type="PANTHER" id="PTHR12978:SF0">
    <property type="entry name" value="M7GPPPX DIPHOSPHATASE"/>
    <property type="match status" value="1"/>
</dbReference>
<dbReference type="Gene3D" id="3.30.200.40">
    <property type="entry name" value="Scavenger mRNA decapping enzyme, N-terminal domain"/>
    <property type="match status" value="1"/>
</dbReference>
<organism evidence="3 4">
    <name type="scientific">Thielaviopsis punctulata</name>
    <dbReference type="NCBI Taxonomy" id="72032"/>
    <lineage>
        <taxon>Eukaryota</taxon>
        <taxon>Fungi</taxon>
        <taxon>Dikarya</taxon>
        <taxon>Ascomycota</taxon>
        <taxon>Pezizomycotina</taxon>
        <taxon>Sordariomycetes</taxon>
        <taxon>Hypocreomycetidae</taxon>
        <taxon>Microascales</taxon>
        <taxon>Ceratocystidaceae</taxon>
        <taxon>Thielaviopsis</taxon>
    </lineage>
</organism>
<dbReference type="FunFam" id="3.30.428.10:FF:000016">
    <property type="entry name" value="Scavenger mRNA decapping enzyme"/>
    <property type="match status" value="1"/>
</dbReference>
<proteinExistence type="inferred from homology"/>
<dbReference type="Pfam" id="PF05652">
    <property type="entry name" value="DcpS"/>
    <property type="match status" value="1"/>
</dbReference>
<dbReference type="PANTHER" id="PTHR12978">
    <property type="entry name" value="HISTIDINE TRIAD HIT PROTEIN MEMBER"/>
    <property type="match status" value="1"/>
</dbReference>
<dbReference type="InterPro" id="IPR008594">
    <property type="entry name" value="DcpS/DCS2"/>
</dbReference>
<reference evidence="3 4" key="1">
    <citation type="submission" date="2015-03" db="EMBL/GenBank/DDBJ databases">
        <authorList>
            <person name="Radwan O."/>
            <person name="Al-Naeli F.A."/>
            <person name="Rendon G.A."/>
            <person name="Fields C."/>
        </authorList>
    </citation>
    <scope>NUCLEOTIDE SEQUENCE [LARGE SCALE GENOMIC DNA]</scope>
    <source>
        <strain evidence="3">CR-DP1</strain>
    </source>
</reference>
<protein>
    <recommendedName>
        <fullName evidence="5">HIT domain-containing protein</fullName>
    </recommendedName>
</protein>
<dbReference type="GO" id="GO:0005634">
    <property type="term" value="C:nucleus"/>
    <property type="evidence" value="ECO:0007669"/>
    <property type="project" value="EnsemblFungi"/>
</dbReference>
<sequence>MSAEAEALVRQFKLEKPLNQDQAGRRISLLGSIADKPAILQLERAPFPADSSYLALLPQSLARLTNLQHNDIYAWYMALAGPPPSAPPSTPAATDTAVDFHPDLKINLIYPCTDAHIKKYSKQAVRYVVETPHIYARHIRPLMLDKRAAGRLNWVYNILAGRKEAEDVVDRTPLGAVENPEGYVLMPDLNWDRATVDALHLLCLVERRDLWSLRDLRKSHVPWLERMRAQLVQATTRRFPDVDEDQVKLYVHYQPTYYHFHIHIVHASFEPGATQAVGKAVGLDSIIETLKAMSATDEEPDPGMDRLALSYTVGEESELWERVYGPLKRGELK</sequence>
<evidence type="ECO:0008006" key="5">
    <source>
        <dbReference type="Google" id="ProtNLM"/>
    </source>
</evidence>
<dbReference type="Pfam" id="PF11969">
    <property type="entry name" value="DcpS_C"/>
    <property type="match status" value="1"/>
</dbReference>
<dbReference type="GO" id="GO:0000932">
    <property type="term" value="C:P-body"/>
    <property type="evidence" value="ECO:0007669"/>
    <property type="project" value="TreeGrafter"/>
</dbReference>
<gene>
    <name evidence="3" type="ORF">TD95_005071</name>
</gene>
<evidence type="ECO:0000256" key="1">
    <source>
        <dbReference type="ARBA" id="ARBA00010208"/>
    </source>
</evidence>
<evidence type="ECO:0000256" key="2">
    <source>
        <dbReference type="PIRSR" id="PIRSR028973-1"/>
    </source>
</evidence>
<comment type="similarity">
    <text evidence="1">Belongs to the HIT family.</text>
</comment>
<evidence type="ECO:0000313" key="4">
    <source>
        <dbReference type="Proteomes" id="UP000033483"/>
    </source>
</evidence>
<dbReference type="PIRSF" id="PIRSF028973">
    <property type="entry name" value="Scavenger_mRNA_decap_enz"/>
    <property type="match status" value="1"/>
</dbReference>